<evidence type="ECO:0000313" key="3">
    <source>
        <dbReference type="Proteomes" id="UP000053660"/>
    </source>
</evidence>
<dbReference type="OrthoDB" id="5863465at2759"/>
<name>A0A0B1TDH0_OESDE</name>
<dbReference type="AlphaFoldDB" id="A0A0B1TDH0"/>
<keyword evidence="3" id="KW-1185">Reference proteome</keyword>
<proteinExistence type="predicted"/>
<dbReference type="Proteomes" id="UP000053660">
    <property type="component" value="Unassembled WGS sequence"/>
</dbReference>
<feature type="compositionally biased region" description="Polar residues" evidence="1">
    <location>
        <begin position="43"/>
        <end position="53"/>
    </location>
</feature>
<evidence type="ECO:0000256" key="1">
    <source>
        <dbReference type="SAM" id="MobiDB-lite"/>
    </source>
</evidence>
<reference evidence="2 3" key="1">
    <citation type="submission" date="2014-03" db="EMBL/GenBank/DDBJ databases">
        <title>Draft genome of the hookworm Oesophagostomum dentatum.</title>
        <authorList>
            <person name="Mitreva M."/>
        </authorList>
    </citation>
    <scope>NUCLEOTIDE SEQUENCE [LARGE SCALE GENOMIC DNA]</scope>
    <source>
        <strain evidence="2 3">OD-Hann</strain>
    </source>
</reference>
<sequence length="265" mass="29941">MLGKVKQKELTIRCLQKDNTMNTEEKRTLLEHVVRRRRVSRNAADTTHATQLLGSTPGTSSSSDYSEYSRHQCNDLCKRVRCLTAKMLTAPFEKSCEAVRYKSGIGRASLGGEAKNIIMNVKIFFEELKGHLGVSCYGTILNTPLQMASLACGVGASTVARIAKIGPIEVERPKRVRTVVEEPKKLIPLKLELMKKYSNEWGEVVRHFVNDVLEKEEDITVTELYDRLIYAYADFPMEPSALYTFLKALGFSYRVEGNRSYITSM</sequence>
<feature type="region of interest" description="Disordered" evidence="1">
    <location>
        <begin position="40"/>
        <end position="65"/>
    </location>
</feature>
<protein>
    <submittedName>
        <fullName evidence="2">Uncharacterized protein</fullName>
    </submittedName>
</protein>
<organism evidence="2 3">
    <name type="scientific">Oesophagostomum dentatum</name>
    <name type="common">Nodular worm</name>
    <dbReference type="NCBI Taxonomy" id="61180"/>
    <lineage>
        <taxon>Eukaryota</taxon>
        <taxon>Metazoa</taxon>
        <taxon>Ecdysozoa</taxon>
        <taxon>Nematoda</taxon>
        <taxon>Chromadorea</taxon>
        <taxon>Rhabditida</taxon>
        <taxon>Rhabditina</taxon>
        <taxon>Rhabditomorpha</taxon>
        <taxon>Strongyloidea</taxon>
        <taxon>Strongylidae</taxon>
        <taxon>Oesophagostomum</taxon>
    </lineage>
</organism>
<gene>
    <name evidence="2" type="ORF">OESDEN_05950</name>
</gene>
<dbReference type="EMBL" id="KN550455">
    <property type="protein sequence ID" value="KHJ94126.1"/>
    <property type="molecule type" value="Genomic_DNA"/>
</dbReference>
<feature type="compositionally biased region" description="Low complexity" evidence="1">
    <location>
        <begin position="54"/>
        <end position="65"/>
    </location>
</feature>
<evidence type="ECO:0000313" key="2">
    <source>
        <dbReference type="EMBL" id="KHJ94126.1"/>
    </source>
</evidence>
<accession>A0A0B1TDH0</accession>